<dbReference type="Proteomes" id="UP001324115">
    <property type="component" value="Unassembled WGS sequence"/>
</dbReference>
<dbReference type="GO" id="GO:0003700">
    <property type="term" value="F:DNA-binding transcription factor activity"/>
    <property type="evidence" value="ECO:0007669"/>
    <property type="project" value="TreeGrafter"/>
</dbReference>
<dbReference type="PROSITE" id="PS00028">
    <property type="entry name" value="ZINC_FINGER_C2H2_1"/>
    <property type="match status" value="1"/>
</dbReference>
<dbReference type="EMBL" id="JAXUIC010000006">
    <property type="protein sequence ID" value="KAK4586557.1"/>
    <property type="molecule type" value="Genomic_DNA"/>
</dbReference>
<dbReference type="InterPro" id="IPR013087">
    <property type="entry name" value="Znf_C2H2_type"/>
</dbReference>
<dbReference type="Gene3D" id="3.30.160.60">
    <property type="entry name" value="Classic Zinc Finger"/>
    <property type="match status" value="1"/>
</dbReference>
<keyword evidence="1" id="KW-0863">Zinc-finger</keyword>
<dbReference type="GO" id="GO:0009736">
    <property type="term" value="P:cytokinin-activated signaling pathway"/>
    <property type="evidence" value="ECO:0007669"/>
    <property type="project" value="TreeGrafter"/>
</dbReference>
<gene>
    <name evidence="4" type="ORF">RGQ29_023630</name>
</gene>
<dbReference type="GO" id="GO:0009740">
    <property type="term" value="P:gibberellic acid mediated signaling pathway"/>
    <property type="evidence" value="ECO:0007669"/>
    <property type="project" value="TreeGrafter"/>
</dbReference>
<sequence>MAHVVYINNHFRISLPHASLRVRLLTHTKNCHKGCSRTTSMSALDNANPYGSESDSESDKKPRSSSVLKLFGFPVTGCDDVPVTEPCDSKNKRAFECQYCHREFSNSQALGGHQNAHKRERERAKRAQFPNDHDHHQRFVAVPIIVAHAGRSGPFVSSSSSGSPSFVGPVGVARFPAVNPYHMYVGRPRQLPVVGPADLGRRKALSMTEEVKGGDELDLHLRLAPSNTM</sequence>
<organism evidence="4 5">
    <name type="scientific">Quercus rubra</name>
    <name type="common">Northern red oak</name>
    <name type="synonym">Quercus borealis</name>
    <dbReference type="NCBI Taxonomy" id="3512"/>
    <lineage>
        <taxon>Eukaryota</taxon>
        <taxon>Viridiplantae</taxon>
        <taxon>Streptophyta</taxon>
        <taxon>Embryophyta</taxon>
        <taxon>Tracheophyta</taxon>
        <taxon>Spermatophyta</taxon>
        <taxon>Magnoliopsida</taxon>
        <taxon>eudicotyledons</taxon>
        <taxon>Gunneridae</taxon>
        <taxon>Pentapetalae</taxon>
        <taxon>rosids</taxon>
        <taxon>fabids</taxon>
        <taxon>Fagales</taxon>
        <taxon>Fagaceae</taxon>
        <taxon>Quercus</taxon>
    </lineage>
</organism>
<proteinExistence type="predicted"/>
<accession>A0AAN7ITZ2</accession>
<dbReference type="GO" id="GO:0005634">
    <property type="term" value="C:nucleus"/>
    <property type="evidence" value="ECO:0007669"/>
    <property type="project" value="TreeGrafter"/>
</dbReference>
<dbReference type="PANTHER" id="PTHR46353">
    <property type="entry name" value="ZINC FINGER PROTEIN 5"/>
    <property type="match status" value="1"/>
</dbReference>
<dbReference type="PANTHER" id="PTHR46353:SF23">
    <property type="entry name" value="C2H2 ZINC FINGER-CONTAINING PROTEIN-RELATED"/>
    <property type="match status" value="1"/>
</dbReference>
<dbReference type="GO" id="GO:0000976">
    <property type="term" value="F:transcription cis-regulatory region binding"/>
    <property type="evidence" value="ECO:0007669"/>
    <property type="project" value="TreeGrafter"/>
</dbReference>
<evidence type="ECO:0000259" key="3">
    <source>
        <dbReference type="PROSITE" id="PS50157"/>
    </source>
</evidence>
<dbReference type="InterPro" id="IPR044299">
    <property type="entry name" value="GIS3/ZFP5/ZFP6"/>
</dbReference>
<evidence type="ECO:0000313" key="4">
    <source>
        <dbReference type="EMBL" id="KAK4586557.1"/>
    </source>
</evidence>
<keyword evidence="5" id="KW-1185">Reference proteome</keyword>
<reference evidence="4 5" key="1">
    <citation type="journal article" date="2023" name="G3 (Bethesda)">
        <title>A haplotype-resolved chromosome-scale genome for Quercus rubra L. provides insights into the genetics of adaptive traits for red oak species.</title>
        <authorList>
            <person name="Kapoor B."/>
            <person name="Jenkins J."/>
            <person name="Schmutz J."/>
            <person name="Zhebentyayeva T."/>
            <person name="Kuelheim C."/>
            <person name="Coggeshall M."/>
            <person name="Heim C."/>
            <person name="Lasky J.R."/>
            <person name="Leites L."/>
            <person name="Islam-Faridi N."/>
            <person name="Romero-Severson J."/>
            <person name="DeLeo V.L."/>
            <person name="Lucas S.M."/>
            <person name="Lazic D."/>
            <person name="Gailing O."/>
            <person name="Carlson J."/>
            <person name="Staton M."/>
        </authorList>
    </citation>
    <scope>NUCLEOTIDE SEQUENCE [LARGE SCALE GENOMIC DNA]</scope>
    <source>
        <strain evidence="4">Pseudo-F2</strain>
    </source>
</reference>
<feature type="region of interest" description="Disordered" evidence="2">
    <location>
        <begin position="42"/>
        <end position="63"/>
    </location>
</feature>
<dbReference type="Pfam" id="PF13912">
    <property type="entry name" value="zf-C2H2_6"/>
    <property type="match status" value="1"/>
</dbReference>
<feature type="domain" description="C2H2-type" evidence="3">
    <location>
        <begin position="95"/>
        <end position="122"/>
    </location>
</feature>
<protein>
    <recommendedName>
        <fullName evidence="3">C2H2-type domain-containing protein</fullName>
    </recommendedName>
</protein>
<dbReference type="GO" id="GO:0008270">
    <property type="term" value="F:zinc ion binding"/>
    <property type="evidence" value="ECO:0007669"/>
    <property type="project" value="UniProtKB-KW"/>
</dbReference>
<evidence type="ECO:0000256" key="2">
    <source>
        <dbReference type="SAM" id="MobiDB-lite"/>
    </source>
</evidence>
<evidence type="ECO:0000256" key="1">
    <source>
        <dbReference type="PROSITE-ProRule" id="PRU00042"/>
    </source>
</evidence>
<keyword evidence="1" id="KW-0862">Zinc</keyword>
<dbReference type="AlphaFoldDB" id="A0AAN7ITZ2"/>
<keyword evidence="1" id="KW-0479">Metal-binding</keyword>
<feature type="compositionally biased region" description="Polar residues" evidence="2">
    <location>
        <begin position="42"/>
        <end position="53"/>
    </location>
</feature>
<dbReference type="InterPro" id="IPR036236">
    <property type="entry name" value="Znf_C2H2_sf"/>
</dbReference>
<name>A0AAN7ITZ2_QUERU</name>
<evidence type="ECO:0000313" key="5">
    <source>
        <dbReference type="Proteomes" id="UP001324115"/>
    </source>
</evidence>
<dbReference type="GO" id="GO:0010090">
    <property type="term" value="P:trichome morphogenesis"/>
    <property type="evidence" value="ECO:0007669"/>
    <property type="project" value="InterPro"/>
</dbReference>
<comment type="caution">
    <text evidence="4">The sequence shown here is derived from an EMBL/GenBank/DDBJ whole genome shotgun (WGS) entry which is preliminary data.</text>
</comment>
<dbReference type="SUPFAM" id="SSF57667">
    <property type="entry name" value="beta-beta-alpha zinc fingers"/>
    <property type="match status" value="1"/>
</dbReference>
<dbReference type="PROSITE" id="PS50157">
    <property type="entry name" value="ZINC_FINGER_C2H2_2"/>
    <property type="match status" value="1"/>
</dbReference>